<protein>
    <submittedName>
        <fullName evidence="4">Isocitrate/isopropylmalate dehydrogenase family protein</fullName>
    </submittedName>
</protein>
<dbReference type="Proteomes" id="UP000601027">
    <property type="component" value="Unassembled WGS sequence"/>
</dbReference>
<keyword evidence="5" id="KW-1185">Reference proteome</keyword>
<proteinExistence type="inferred from homology"/>
<evidence type="ECO:0000259" key="3">
    <source>
        <dbReference type="SMART" id="SM01329"/>
    </source>
</evidence>
<dbReference type="InterPro" id="IPR019818">
    <property type="entry name" value="IsoCit/isopropylmalate_DH_CS"/>
</dbReference>
<dbReference type="PANTHER" id="PTHR11835">
    <property type="entry name" value="DECARBOXYLATING DEHYDROGENASES-ISOCITRATE, ISOPROPYLMALATE, TARTRATE"/>
    <property type="match status" value="1"/>
</dbReference>
<dbReference type="Pfam" id="PF00180">
    <property type="entry name" value="Iso_dh"/>
    <property type="match status" value="1"/>
</dbReference>
<accession>A0ABS1XN62</accession>
<name>A0ABS1XN62_9ACTN</name>
<organism evidence="4 5">
    <name type="scientific">Micromonospora parastrephiae</name>
    <dbReference type="NCBI Taxonomy" id="2806101"/>
    <lineage>
        <taxon>Bacteria</taxon>
        <taxon>Bacillati</taxon>
        <taxon>Actinomycetota</taxon>
        <taxon>Actinomycetes</taxon>
        <taxon>Micromonosporales</taxon>
        <taxon>Micromonosporaceae</taxon>
        <taxon>Micromonospora</taxon>
    </lineage>
</organism>
<dbReference type="PANTHER" id="PTHR11835:SF34">
    <property type="entry name" value="ISOCITRATE DEHYDROGENASE [NAD] SUBUNIT ALPHA, MITOCHONDRIAL"/>
    <property type="match status" value="1"/>
</dbReference>
<comment type="similarity">
    <text evidence="1">Belongs to the isocitrate and isopropylmalate dehydrogenases family.</text>
</comment>
<dbReference type="EMBL" id="JAEVHM010000003">
    <property type="protein sequence ID" value="MBM0230706.1"/>
    <property type="molecule type" value="Genomic_DNA"/>
</dbReference>
<evidence type="ECO:0000256" key="1">
    <source>
        <dbReference type="ARBA" id="ARBA00007769"/>
    </source>
</evidence>
<dbReference type="PROSITE" id="PS00470">
    <property type="entry name" value="IDH_IMDH"/>
    <property type="match status" value="1"/>
</dbReference>
<dbReference type="SMART" id="SM01329">
    <property type="entry name" value="Iso_dh"/>
    <property type="match status" value="1"/>
</dbReference>
<comment type="caution">
    <text evidence="4">The sequence shown here is derived from an EMBL/GenBank/DDBJ whole genome shotgun (WGS) entry which is preliminary data.</text>
</comment>
<dbReference type="InterPro" id="IPR024084">
    <property type="entry name" value="IsoPropMal-DH-like_dom"/>
</dbReference>
<gene>
    <name evidence="4" type="ORF">JNW91_01705</name>
</gene>
<evidence type="ECO:0000256" key="2">
    <source>
        <dbReference type="ARBA" id="ARBA00023002"/>
    </source>
</evidence>
<evidence type="ECO:0000313" key="5">
    <source>
        <dbReference type="Proteomes" id="UP000601027"/>
    </source>
</evidence>
<dbReference type="Gene3D" id="3.40.718.10">
    <property type="entry name" value="Isopropylmalate Dehydrogenase"/>
    <property type="match status" value="1"/>
</dbReference>
<dbReference type="SUPFAM" id="SSF53659">
    <property type="entry name" value="Isocitrate/Isopropylmalate dehydrogenase-like"/>
    <property type="match status" value="1"/>
</dbReference>
<reference evidence="4 5" key="1">
    <citation type="submission" date="2021-01" db="EMBL/GenBank/DDBJ databases">
        <title>Draft genome sequence of Micromonospora sp. strain STR1_7.</title>
        <authorList>
            <person name="Karlyshev A."/>
            <person name="Jawad R."/>
        </authorList>
    </citation>
    <scope>NUCLEOTIDE SEQUENCE [LARGE SCALE GENOMIC DNA]</scope>
    <source>
        <strain evidence="4 5">STR1-7</strain>
    </source>
</reference>
<sequence length="354" mass="37382">MVWEPARRVPGGWWQGRGTGGAVVRTIVRIAGDGVGPELVAAGSRLVEATGLPVEWLDMPAGLGAYHQFGVTAPPETIEAVRRHRVALKGPFATPSGGSVRSANHYLRQQLDLYACIRPIPVDASRPILLVRENVEDMYAAIEWWAAPGVAQAVKIATRHGCERIAETAFALARRQNRKKVTLVHKANNLKLTEGLFLEVAREVSGRYPEVAFDDMLADTACSTLVLDPGAFDVILTSNTFGDLLSNLGAAVAGSLGLVGSLNSGAGVHIAEAAHGDAGHLANRRQVNPLALFESVAMLLSALGEDRRGEAVSAAILAAKKDGPTTLDLGGDATTDAVTDFVCDTVTERLAEDG</sequence>
<feature type="domain" description="Isopropylmalate dehydrogenase-like" evidence="3">
    <location>
        <begin position="26"/>
        <end position="342"/>
    </location>
</feature>
<keyword evidence="2" id="KW-0560">Oxidoreductase</keyword>
<evidence type="ECO:0000313" key="4">
    <source>
        <dbReference type="EMBL" id="MBM0230706.1"/>
    </source>
</evidence>